<dbReference type="Gene3D" id="3.40.605.10">
    <property type="entry name" value="Aldehyde Dehydrogenase, Chain A, domain 1"/>
    <property type="match status" value="1"/>
</dbReference>
<dbReference type="InterPro" id="IPR016163">
    <property type="entry name" value="Ald_DH_C"/>
</dbReference>
<evidence type="ECO:0000256" key="1">
    <source>
        <dbReference type="ARBA" id="ARBA00023002"/>
    </source>
</evidence>
<dbReference type="RefSeq" id="WP_123119244.1">
    <property type="nucleotide sequence ID" value="NZ_RJJR01000002.1"/>
</dbReference>
<dbReference type="Pfam" id="PF01575">
    <property type="entry name" value="MaoC_dehydratas"/>
    <property type="match status" value="1"/>
</dbReference>
<dbReference type="InterPro" id="IPR002539">
    <property type="entry name" value="MaoC-like_dom"/>
</dbReference>
<dbReference type="PANTHER" id="PTHR43111:SF1">
    <property type="entry name" value="ALDEHYDE DEHYDROGENASE B-RELATED"/>
    <property type="match status" value="1"/>
</dbReference>
<organism evidence="5 6">
    <name type="scientific">Hanamia caeni</name>
    <dbReference type="NCBI Taxonomy" id="2294116"/>
    <lineage>
        <taxon>Bacteria</taxon>
        <taxon>Pseudomonadati</taxon>
        <taxon>Bacteroidota</taxon>
        <taxon>Chitinophagia</taxon>
        <taxon>Chitinophagales</taxon>
        <taxon>Chitinophagaceae</taxon>
        <taxon>Hanamia</taxon>
    </lineage>
</organism>
<dbReference type="OrthoDB" id="9801625at2"/>
<dbReference type="Pfam" id="PF00171">
    <property type="entry name" value="Aldedh"/>
    <property type="match status" value="1"/>
</dbReference>
<feature type="domain" description="Aldehyde dehydrogenase" evidence="3">
    <location>
        <begin position="11"/>
        <end position="442"/>
    </location>
</feature>
<dbReference type="InterPro" id="IPR016161">
    <property type="entry name" value="Ald_DH/histidinol_DH"/>
</dbReference>
<dbReference type="Gene3D" id="3.10.129.10">
    <property type="entry name" value="Hotdog Thioesterase"/>
    <property type="match status" value="1"/>
</dbReference>
<comment type="caution">
    <text evidence="5">The sequence shown here is derived from an EMBL/GenBank/DDBJ whole genome shotgun (WGS) entry which is preliminary data.</text>
</comment>
<name>A0A3M9NLM5_9BACT</name>
<dbReference type="PANTHER" id="PTHR43111">
    <property type="entry name" value="ALDEHYDE DEHYDROGENASE B-RELATED"/>
    <property type="match status" value="1"/>
</dbReference>
<evidence type="ECO:0000313" key="5">
    <source>
        <dbReference type="EMBL" id="RNI38682.1"/>
    </source>
</evidence>
<dbReference type="Proteomes" id="UP000267223">
    <property type="component" value="Unassembled WGS sequence"/>
</dbReference>
<dbReference type="Gene3D" id="3.40.309.10">
    <property type="entry name" value="Aldehyde Dehydrogenase, Chain A, domain 2"/>
    <property type="match status" value="1"/>
</dbReference>
<keyword evidence="6" id="KW-1185">Reference proteome</keyword>
<dbReference type="InterPro" id="IPR015590">
    <property type="entry name" value="Aldehyde_DH_dom"/>
</dbReference>
<keyword evidence="1" id="KW-0560">Oxidoreductase</keyword>
<evidence type="ECO:0000259" key="4">
    <source>
        <dbReference type="Pfam" id="PF01575"/>
    </source>
</evidence>
<dbReference type="CDD" id="cd07128">
    <property type="entry name" value="ALDH_MaoC-N"/>
    <property type="match status" value="1"/>
</dbReference>
<evidence type="ECO:0000256" key="2">
    <source>
        <dbReference type="SAM" id="MobiDB-lite"/>
    </source>
</evidence>
<dbReference type="GO" id="GO:0016620">
    <property type="term" value="F:oxidoreductase activity, acting on the aldehyde or oxo group of donors, NAD or NADP as acceptor"/>
    <property type="evidence" value="ECO:0007669"/>
    <property type="project" value="InterPro"/>
</dbReference>
<dbReference type="AlphaFoldDB" id="A0A3M9NLM5"/>
<dbReference type="NCBIfam" id="NF008868">
    <property type="entry name" value="PRK11903.1"/>
    <property type="match status" value="1"/>
</dbReference>
<feature type="region of interest" description="Disordered" evidence="2">
    <location>
        <begin position="464"/>
        <end position="483"/>
    </location>
</feature>
<sequence>MKLQNYVLGNWMEGDGEGQHLYNAVNGQIIANATTKGLDFASILDYGRQKGSRALRKMTFQERGRMLKALALHLLEKKENFYPISYKTGATRADSWIDIEGGIGNLFSNASLRRKLPDEIFALDGENIGLSKGGTFAAQHILLPKEGVVLHINAFNFPVWGMLEKIAVNLLAGMAAVVKPATITSYLTEAVVREIISSQILPEGALQLICGSAGDIINHTYAQDVITFTGSASTGLMLKSNPNVLKENVPFNLEADSLNCIVLAEDVDENMPEWNIFIKEVHKEMTSKAGQKCTAIRRIFVPENKMEAVWKSLSTSLSQTKIGNPENEKVRMGALAGLSQKKEVIGQVQKLLASSQIIYGSLDSVELIDAEATKGAFISPLLLKNEKPFSSEEVHNTEAFGPVSTVMPYKTLEEAIELAKLGKGSLCSSLVTVNEQIAKDFILGSGTYHGRILVLNRDCSKESTGHGSPLPLLTHGGPGRAGGGEEMGGLRGIKHYMQRVALQGSPTMLTAVTNVYQPGAKANKNSIHPFKKYFDELTIGDQFVTEKREITSEDIDKFADLTGDHFYAHLQKTDFSDTMFDEQVAHGYFIISAAAGLFVDSYKKNPVLLNYGIEELRFTKPVYPGTSIYVKLTCKEKIEQELKEITPETKNTKGIDIPKGIVKWYVEILDDTDEISGVGTILTMVRKKY</sequence>
<accession>A0A3M9NLM5</accession>
<protein>
    <submittedName>
        <fullName evidence="5">Phenylacetic acid degradation bifunctional protein PaaZ</fullName>
    </submittedName>
</protein>
<proteinExistence type="predicted"/>
<dbReference type="NCBIfam" id="TIGR02278">
    <property type="entry name" value="PaaN-DH"/>
    <property type="match status" value="1"/>
</dbReference>
<evidence type="ECO:0000313" key="6">
    <source>
        <dbReference type="Proteomes" id="UP000267223"/>
    </source>
</evidence>
<reference evidence="5 6" key="1">
    <citation type="submission" date="2018-11" db="EMBL/GenBank/DDBJ databases">
        <title>Draft genome sequence of Ferruginibacter sp. BO-59.</title>
        <authorList>
            <person name="Im W.T."/>
        </authorList>
    </citation>
    <scope>NUCLEOTIDE SEQUENCE [LARGE SCALE GENOMIC DNA]</scope>
    <source>
        <strain evidence="5 6">BO-59</strain>
    </source>
</reference>
<dbReference type="SUPFAM" id="SSF54637">
    <property type="entry name" value="Thioesterase/thiol ester dehydrase-isomerase"/>
    <property type="match status" value="1"/>
</dbReference>
<dbReference type="InterPro" id="IPR016162">
    <property type="entry name" value="Ald_DH_N"/>
</dbReference>
<dbReference type="EMBL" id="RJJR01000002">
    <property type="protein sequence ID" value="RNI38682.1"/>
    <property type="molecule type" value="Genomic_DNA"/>
</dbReference>
<dbReference type="SUPFAM" id="SSF53720">
    <property type="entry name" value="ALDH-like"/>
    <property type="match status" value="1"/>
</dbReference>
<gene>
    <name evidence="5" type="primary">paaZ</name>
    <name evidence="5" type="ORF">EFY79_03165</name>
</gene>
<dbReference type="InterPro" id="IPR029069">
    <property type="entry name" value="HotDog_dom_sf"/>
</dbReference>
<evidence type="ECO:0000259" key="3">
    <source>
        <dbReference type="Pfam" id="PF00171"/>
    </source>
</evidence>
<feature type="domain" description="MaoC-like" evidence="4">
    <location>
        <begin position="539"/>
        <end position="650"/>
    </location>
</feature>
<dbReference type="InterPro" id="IPR011966">
    <property type="entry name" value="PaaN-DH"/>
</dbReference>